<gene>
    <name evidence="1" type="ORF">SAMN05444422_11537</name>
</gene>
<reference evidence="2" key="1">
    <citation type="submission" date="2016-10" db="EMBL/GenBank/DDBJ databases">
        <authorList>
            <person name="Varghese N."/>
            <person name="Submissions S."/>
        </authorList>
    </citation>
    <scope>NUCLEOTIDE SEQUENCE [LARGE SCALE GENOMIC DNA]</scope>
    <source>
        <strain evidence="2">DSM 13078</strain>
    </source>
</reference>
<organism evidence="1 2">
    <name type="scientific">Natronobacterium haloterrestre</name>
    <name type="common">Halobiforma haloterrestris</name>
    <dbReference type="NCBI Taxonomy" id="148448"/>
    <lineage>
        <taxon>Archaea</taxon>
        <taxon>Methanobacteriati</taxon>
        <taxon>Methanobacteriota</taxon>
        <taxon>Stenosarchaea group</taxon>
        <taxon>Halobacteria</taxon>
        <taxon>Halobacteriales</taxon>
        <taxon>Natrialbaceae</taxon>
        <taxon>Natronobacterium</taxon>
    </lineage>
</organism>
<accession>A0A1I1L9K8</accession>
<sequence>MGLVGTRLTRKQDDDTSVIDLVPATRVTGLEGTAGLLRAALPVQQATIRIVDLAQSGIFRLESQPSA</sequence>
<dbReference type="Proteomes" id="UP000199161">
    <property type="component" value="Unassembled WGS sequence"/>
</dbReference>
<name>A0A1I1L9K8_NATHA</name>
<proteinExistence type="predicted"/>
<protein>
    <submittedName>
        <fullName evidence="1">Uncharacterized protein</fullName>
    </submittedName>
</protein>
<dbReference type="EMBL" id="FOKW01000015">
    <property type="protein sequence ID" value="SFC69699.1"/>
    <property type="molecule type" value="Genomic_DNA"/>
</dbReference>
<keyword evidence="2" id="KW-1185">Reference proteome</keyword>
<evidence type="ECO:0000313" key="1">
    <source>
        <dbReference type="EMBL" id="SFC69699.1"/>
    </source>
</evidence>
<dbReference type="AlphaFoldDB" id="A0A1I1L9K8"/>
<evidence type="ECO:0000313" key="2">
    <source>
        <dbReference type="Proteomes" id="UP000199161"/>
    </source>
</evidence>